<evidence type="ECO:0000256" key="8">
    <source>
        <dbReference type="ARBA" id="ARBA00023012"/>
    </source>
</evidence>
<dbReference type="PRINTS" id="PR00344">
    <property type="entry name" value="BCTRLSENSOR"/>
</dbReference>
<dbReference type="OrthoDB" id="110541at2"/>
<dbReference type="SMART" id="SM00388">
    <property type="entry name" value="HisKA"/>
    <property type="match status" value="1"/>
</dbReference>
<comment type="catalytic activity">
    <reaction evidence="1">
        <text>ATP + protein L-histidine = ADP + protein N-phospho-L-histidine.</text>
        <dbReference type="EC" id="2.7.13.3"/>
    </reaction>
</comment>
<sequence>MRVGGAGSPSNSTPAVHIVHGRTRFARFSPARRSFQGPFIACRKRARNECMKPASHNSETVCITSRRKGSSDSSLAAGLGADAEARAAETLRSSHKLIELGRLSASIAHEINNPLSSITNLLFLLRQEPGLSPLATGYLDLIESEMDRVISISKQTLSFSRESSTPDHVSLVELVEEVLFLYRHRVEQKHLEVRREYLPVEAVWGNPGELRQVLSNLIVNAIDASRQGGRLQIRIRKAANGRGDSGIRVTVADTGTGIPPEVLRRLGEPFFTTKGQQGTGLGLWVTRAIVERHGGELRLRSRWGGRRHGTVFSLFLPLAAPVGGASSGPMLVSSASKSRSLTEISRAQPLSRREEQRAAGD</sequence>
<dbReference type="PANTHER" id="PTHR43065">
    <property type="entry name" value="SENSOR HISTIDINE KINASE"/>
    <property type="match status" value="1"/>
</dbReference>
<dbReference type="STRING" id="240015.ACP_1638"/>
<evidence type="ECO:0000256" key="9">
    <source>
        <dbReference type="SAM" id="MobiDB-lite"/>
    </source>
</evidence>
<dbReference type="KEGG" id="aca:ACP_1638"/>
<feature type="compositionally biased region" description="Basic and acidic residues" evidence="9">
    <location>
        <begin position="351"/>
        <end position="361"/>
    </location>
</feature>
<keyword evidence="4 11" id="KW-0808">Transferase</keyword>
<dbReference type="InterPro" id="IPR003661">
    <property type="entry name" value="HisK_dim/P_dom"/>
</dbReference>
<dbReference type="EMBL" id="CP001472">
    <property type="protein sequence ID" value="ACO33131.1"/>
    <property type="molecule type" value="Genomic_DNA"/>
</dbReference>
<accession>C1F783</accession>
<dbReference type="InterPro" id="IPR036890">
    <property type="entry name" value="HATPase_C_sf"/>
</dbReference>
<evidence type="ECO:0000259" key="10">
    <source>
        <dbReference type="PROSITE" id="PS50109"/>
    </source>
</evidence>
<dbReference type="Gene3D" id="3.30.565.10">
    <property type="entry name" value="Histidine kinase-like ATPase, C-terminal domain"/>
    <property type="match status" value="1"/>
</dbReference>
<dbReference type="CDD" id="cd00082">
    <property type="entry name" value="HisKA"/>
    <property type="match status" value="1"/>
</dbReference>
<evidence type="ECO:0000313" key="11">
    <source>
        <dbReference type="EMBL" id="ACO33131.1"/>
    </source>
</evidence>
<gene>
    <name evidence="11" type="ordered locus">ACP_1638</name>
</gene>
<feature type="domain" description="Histidine kinase" evidence="10">
    <location>
        <begin position="106"/>
        <end position="320"/>
    </location>
</feature>
<evidence type="ECO:0000256" key="3">
    <source>
        <dbReference type="ARBA" id="ARBA00022553"/>
    </source>
</evidence>
<dbReference type="EC" id="2.7.13.3" evidence="2"/>
<evidence type="ECO:0000256" key="1">
    <source>
        <dbReference type="ARBA" id="ARBA00000085"/>
    </source>
</evidence>
<name>C1F783_ACIC5</name>
<dbReference type="SUPFAM" id="SSF47384">
    <property type="entry name" value="Homodimeric domain of signal transducing histidine kinase"/>
    <property type="match status" value="1"/>
</dbReference>
<dbReference type="CDD" id="cd00075">
    <property type="entry name" value="HATPase"/>
    <property type="match status" value="1"/>
</dbReference>
<dbReference type="PANTHER" id="PTHR43065:SF10">
    <property type="entry name" value="PEROXIDE STRESS-ACTIVATED HISTIDINE KINASE MAK3"/>
    <property type="match status" value="1"/>
</dbReference>
<dbReference type="HOGENOM" id="CLU_766432_0_0_0"/>
<proteinExistence type="predicted"/>
<dbReference type="eggNOG" id="COG4191">
    <property type="taxonomic scope" value="Bacteria"/>
</dbReference>
<dbReference type="GO" id="GO:0000155">
    <property type="term" value="F:phosphorelay sensor kinase activity"/>
    <property type="evidence" value="ECO:0007669"/>
    <property type="project" value="InterPro"/>
</dbReference>
<evidence type="ECO:0000256" key="7">
    <source>
        <dbReference type="ARBA" id="ARBA00022840"/>
    </source>
</evidence>
<evidence type="ECO:0000313" key="12">
    <source>
        <dbReference type="Proteomes" id="UP000002207"/>
    </source>
</evidence>
<dbReference type="InterPro" id="IPR036097">
    <property type="entry name" value="HisK_dim/P_sf"/>
</dbReference>
<evidence type="ECO:0000256" key="5">
    <source>
        <dbReference type="ARBA" id="ARBA00022741"/>
    </source>
</evidence>
<reference evidence="11 12" key="1">
    <citation type="journal article" date="2009" name="Appl. Environ. Microbiol.">
        <title>Three genomes from the phylum Acidobacteria provide insight into the lifestyles of these microorganisms in soils.</title>
        <authorList>
            <person name="Ward N.L."/>
            <person name="Challacombe J.F."/>
            <person name="Janssen P.H."/>
            <person name="Henrissat B."/>
            <person name="Coutinho P.M."/>
            <person name="Wu M."/>
            <person name="Xie G."/>
            <person name="Haft D.H."/>
            <person name="Sait M."/>
            <person name="Badger J."/>
            <person name="Barabote R.D."/>
            <person name="Bradley B."/>
            <person name="Brettin T.S."/>
            <person name="Brinkac L.M."/>
            <person name="Bruce D."/>
            <person name="Creasy T."/>
            <person name="Daugherty S.C."/>
            <person name="Davidsen T.M."/>
            <person name="DeBoy R.T."/>
            <person name="Detter J.C."/>
            <person name="Dodson R.J."/>
            <person name="Durkin A.S."/>
            <person name="Ganapathy A."/>
            <person name="Gwinn-Giglio M."/>
            <person name="Han C.S."/>
            <person name="Khouri H."/>
            <person name="Kiss H."/>
            <person name="Kothari S.P."/>
            <person name="Madupu R."/>
            <person name="Nelson K.E."/>
            <person name="Nelson W.C."/>
            <person name="Paulsen I."/>
            <person name="Penn K."/>
            <person name="Ren Q."/>
            <person name="Rosovitz M.J."/>
            <person name="Selengut J.D."/>
            <person name="Shrivastava S."/>
            <person name="Sullivan S.A."/>
            <person name="Tapia R."/>
            <person name="Thompson L.S."/>
            <person name="Watkins K.L."/>
            <person name="Yang Q."/>
            <person name="Yu C."/>
            <person name="Zafar N."/>
            <person name="Zhou L."/>
            <person name="Kuske C.R."/>
        </authorList>
    </citation>
    <scope>NUCLEOTIDE SEQUENCE [LARGE SCALE GENOMIC DNA]</scope>
    <source>
        <strain evidence="12">ATCC 51196 / DSM 11244 / BCRC 80197 / JCM 7670 / NBRC 15755 / NCIMB 13165 / 161</strain>
    </source>
</reference>
<evidence type="ECO:0000256" key="4">
    <source>
        <dbReference type="ARBA" id="ARBA00022679"/>
    </source>
</evidence>
<keyword evidence="8" id="KW-0902">Two-component regulatory system</keyword>
<keyword evidence="12" id="KW-1185">Reference proteome</keyword>
<dbReference type="InterPro" id="IPR003594">
    <property type="entry name" value="HATPase_dom"/>
</dbReference>
<dbReference type="Pfam" id="PF00512">
    <property type="entry name" value="HisKA"/>
    <property type="match status" value="1"/>
</dbReference>
<organism evidence="11 12">
    <name type="scientific">Acidobacterium capsulatum (strain ATCC 51196 / DSM 11244 / BCRC 80197 / JCM 7670 / NBRC 15755 / NCIMB 13165 / 161)</name>
    <dbReference type="NCBI Taxonomy" id="240015"/>
    <lineage>
        <taxon>Bacteria</taxon>
        <taxon>Pseudomonadati</taxon>
        <taxon>Acidobacteriota</taxon>
        <taxon>Terriglobia</taxon>
        <taxon>Terriglobales</taxon>
        <taxon>Acidobacteriaceae</taxon>
        <taxon>Acidobacterium</taxon>
    </lineage>
</organism>
<dbReference type="InParanoid" id="C1F783"/>
<feature type="region of interest" description="Disordered" evidence="9">
    <location>
        <begin position="327"/>
        <end position="361"/>
    </location>
</feature>
<dbReference type="Proteomes" id="UP000002207">
    <property type="component" value="Chromosome"/>
</dbReference>
<dbReference type="InterPro" id="IPR005467">
    <property type="entry name" value="His_kinase_dom"/>
</dbReference>
<dbReference type="PROSITE" id="PS50109">
    <property type="entry name" value="HIS_KIN"/>
    <property type="match status" value="1"/>
</dbReference>
<dbReference type="GO" id="GO:0005524">
    <property type="term" value="F:ATP binding"/>
    <property type="evidence" value="ECO:0007669"/>
    <property type="project" value="UniProtKB-KW"/>
</dbReference>
<feature type="compositionally biased region" description="Polar residues" evidence="9">
    <location>
        <begin position="333"/>
        <end position="345"/>
    </location>
</feature>
<keyword evidence="7" id="KW-0067">ATP-binding</keyword>
<protein>
    <recommendedName>
        <fullName evidence="2">histidine kinase</fullName>
        <ecNumber evidence="2">2.7.13.3</ecNumber>
    </recommendedName>
</protein>
<keyword evidence="3" id="KW-0597">Phosphoprotein</keyword>
<dbReference type="InterPro" id="IPR004358">
    <property type="entry name" value="Sig_transdc_His_kin-like_C"/>
</dbReference>
<keyword evidence="6 11" id="KW-0418">Kinase</keyword>
<keyword evidence="5" id="KW-0547">Nucleotide-binding</keyword>
<evidence type="ECO:0000256" key="2">
    <source>
        <dbReference type="ARBA" id="ARBA00012438"/>
    </source>
</evidence>
<evidence type="ECO:0000256" key="6">
    <source>
        <dbReference type="ARBA" id="ARBA00022777"/>
    </source>
</evidence>
<dbReference type="SUPFAM" id="SSF55874">
    <property type="entry name" value="ATPase domain of HSP90 chaperone/DNA topoisomerase II/histidine kinase"/>
    <property type="match status" value="1"/>
</dbReference>
<dbReference type="Pfam" id="PF02518">
    <property type="entry name" value="HATPase_c"/>
    <property type="match status" value="1"/>
</dbReference>
<dbReference type="Gene3D" id="1.10.287.130">
    <property type="match status" value="1"/>
</dbReference>
<dbReference type="SMART" id="SM00387">
    <property type="entry name" value="HATPase_c"/>
    <property type="match status" value="1"/>
</dbReference>
<dbReference type="AlphaFoldDB" id="C1F783"/>